<evidence type="ECO:0000256" key="2">
    <source>
        <dbReference type="ARBA" id="ARBA00022771"/>
    </source>
</evidence>
<evidence type="ECO:0000256" key="4">
    <source>
        <dbReference type="PROSITE-ProRule" id="PRU00723"/>
    </source>
</evidence>
<comment type="caution">
    <text evidence="6">The sequence shown here is derived from an EMBL/GenBank/DDBJ whole genome shotgun (WGS) entry which is preliminary data.</text>
</comment>
<dbReference type="PROSITE" id="PS50103">
    <property type="entry name" value="ZF_C3H1"/>
    <property type="match status" value="1"/>
</dbReference>
<accession>A0AA39M9H1</accession>
<keyword evidence="1 4" id="KW-0479">Metal-binding</keyword>
<dbReference type="AlphaFoldDB" id="A0AA39M9H1"/>
<evidence type="ECO:0000313" key="6">
    <source>
        <dbReference type="EMBL" id="KAK0425957.1"/>
    </source>
</evidence>
<protein>
    <recommendedName>
        <fullName evidence="5">C3H1-type domain-containing protein</fullName>
    </recommendedName>
</protein>
<keyword evidence="7" id="KW-1185">Reference proteome</keyword>
<dbReference type="GO" id="GO:0008270">
    <property type="term" value="F:zinc ion binding"/>
    <property type="evidence" value="ECO:0007669"/>
    <property type="project" value="UniProtKB-KW"/>
</dbReference>
<reference evidence="6" key="1">
    <citation type="submission" date="2023-06" db="EMBL/GenBank/DDBJ databases">
        <title>Genomic analysis of the entomopathogenic nematode Steinernema hermaphroditum.</title>
        <authorList>
            <person name="Schwarz E.M."/>
            <person name="Heppert J.K."/>
            <person name="Baniya A."/>
            <person name="Schwartz H.T."/>
            <person name="Tan C.-H."/>
            <person name="Antoshechkin I."/>
            <person name="Sternberg P.W."/>
            <person name="Goodrich-Blair H."/>
            <person name="Dillman A.R."/>
        </authorList>
    </citation>
    <scope>NUCLEOTIDE SEQUENCE</scope>
    <source>
        <strain evidence="6">PS9179</strain>
        <tissue evidence="6">Whole animal</tissue>
    </source>
</reference>
<evidence type="ECO:0000259" key="5">
    <source>
        <dbReference type="PROSITE" id="PS50103"/>
    </source>
</evidence>
<proteinExistence type="predicted"/>
<feature type="domain" description="C3H1-type" evidence="5">
    <location>
        <begin position="67"/>
        <end position="95"/>
    </location>
</feature>
<dbReference type="InterPro" id="IPR036855">
    <property type="entry name" value="Znf_CCCH_sf"/>
</dbReference>
<evidence type="ECO:0000313" key="7">
    <source>
        <dbReference type="Proteomes" id="UP001175271"/>
    </source>
</evidence>
<feature type="zinc finger region" description="C3H1-type" evidence="4">
    <location>
        <begin position="67"/>
        <end position="95"/>
    </location>
</feature>
<keyword evidence="2 4" id="KW-0863">Zinc-finger</keyword>
<organism evidence="6 7">
    <name type="scientific">Steinernema hermaphroditum</name>
    <dbReference type="NCBI Taxonomy" id="289476"/>
    <lineage>
        <taxon>Eukaryota</taxon>
        <taxon>Metazoa</taxon>
        <taxon>Ecdysozoa</taxon>
        <taxon>Nematoda</taxon>
        <taxon>Chromadorea</taxon>
        <taxon>Rhabditida</taxon>
        <taxon>Tylenchina</taxon>
        <taxon>Panagrolaimomorpha</taxon>
        <taxon>Strongyloidoidea</taxon>
        <taxon>Steinernematidae</taxon>
        <taxon>Steinernema</taxon>
    </lineage>
</organism>
<dbReference type="Proteomes" id="UP001175271">
    <property type="component" value="Unassembled WGS sequence"/>
</dbReference>
<keyword evidence="3 4" id="KW-0862">Zinc</keyword>
<dbReference type="SMART" id="SM00356">
    <property type="entry name" value="ZnF_C3H1"/>
    <property type="match status" value="1"/>
</dbReference>
<sequence length="191" mass="20983">MTAGQLEGGSAGANSYAFRYSDNAVVIRNHHRNVPNKRGETSPRVIYRDHEVEIAKSLMPSWKNPAMFKTHLCQFYTKHGYCRHEEFCWYAHSEEELRPLPKHGRPVAPILPEILGPLPVGVTTPIELDDFAKTPSGGEEPVDTSVPFAPTAKPAHFALPIIAIKVPRAPIRINVSRSAPIVSPALSSASS</sequence>
<evidence type="ECO:0000256" key="1">
    <source>
        <dbReference type="ARBA" id="ARBA00022723"/>
    </source>
</evidence>
<dbReference type="InterPro" id="IPR000571">
    <property type="entry name" value="Znf_CCCH"/>
</dbReference>
<evidence type="ECO:0000256" key="3">
    <source>
        <dbReference type="ARBA" id="ARBA00022833"/>
    </source>
</evidence>
<dbReference type="EMBL" id="JAUCMV010000001">
    <property type="protein sequence ID" value="KAK0425957.1"/>
    <property type="molecule type" value="Genomic_DNA"/>
</dbReference>
<name>A0AA39M9H1_9BILA</name>
<gene>
    <name evidence="6" type="ORF">QR680_009475</name>
</gene>
<dbReference type="SUPFAM" id="SSF90229">
    <property type="entry name" value="CCCH zinc finger"/>
    <property type="match status" value="1"/>
</dbReference>
<dbReference type="Gene3D" id="4.10.1000.10">
    <property type="entry name" value="Zinc finger, CCCH-type"/>
    <property type="match status" value="1"/>
</dbReference>